<comment type="caution">
    <text evidence="1">The sequence shown here is derived from an EMBL/GenBank/DDBJ whole genome shotgun (WGS) entry which is preliminary data.</text>
</comment>
<evidence type="ECO:0000313" key="2">
    <source>
        <dbReference type="Proteomes" id="UP000324162"/>
    </source>
</evidence>
<name>A0AB73BI67_9GAMM</name>
<accession>A0AB73BI67</accession>
<dbReference type="EMBL" id="SEUK01000046">
    <property type="protein sequence ID" value="KAA1161576.1"/>
    <property type="molecule type" value="Genomic_DNA"/>
</dbReference>
<gene>
    <name evidence="1" type="ORF">EU508_07045</name>
</gene>
<protein>
    <submittedName>
        <fullName evidence="1">Uncharacterized protein</fullName>
    </submittedName>
</protein>
<dbReference type="AlphaFoldDB" id="A0AB73BI67"/>
<proteinExistence type="predicted"/>
<dbReference type="Proteomes" id="UP000324162">
    <property type="component" value="Unassembled WGS sequence"/>
</dbReference>
<reference evidence="1 2" key="1">
    <citation type="submission" date="2019-01" db="EMBL/GenBank/DDBJ databases">
        <title>Genome sequences of marine Pseudoalteromonas species.</title>
        <authorList>
            <person name="Boraston A.B."/>
            <person name="Hehemann J.-H."/>
            <person name="Vickers C.J."/>
            <person name="Salama-Alber O."/>
            <person name="Abe K."/>
            <person name="Hettle A.J."/>
        </authorList>
    </citation>
    <scope>NUCLEOTIDE SEQUENCE [LARGE SCALE GENOMIC DNA]</scope>
    <source>
        <strain evidence="1 2">PS42</strain>
    </source>
</reference>
<dbReference type="RefSeq" id="WP_149613948.1">
    <property type="nucleotide sequence ID" value="NZ_SEUK01000046.1"/>
</dbReference>
<evidence type="ECO:0000313" key="1">
    <source>
        <dbReference type="EMBL" id="KAA1161576.1"/>
    </source>
</evidence>
<sequence>MKTIISLSIFSFNKSRFSSFKELEEEFKLLQGIKDDYKQAKVYFAVGNDITDYSYFGLSVNQQIKNFEFGGDRGLQISFNMKLQREYLKNFDWWSLTTDELIEKSVLGPNIENNENHIIYMPILKMNGYVGFDNDETFASHYEKMLSEYPVSNDSYYQRMTSHFTNIIYHSNCRLTLNSIEGGDFCKFSIAFTRCLKALNDHKAQIRIPEELDIIGHLAGYSCTTQGSNNKKNMQFSFPEVSEVNLVNCEYHLKPSDSNDPRDNGYYHNRIYFTFSEIDGEVKTLVASIGPHL</sequence>
<organism evidence="1 2">
    <name type="scientific">Pseudoalteromonas fuliginea</name>
    <dbReference type="NCBI Taxonomy" id="1872678"/>
    <lineage>
        <taxon>Bacteria</taxon>
        <taxon>Pseudomonadati</taxon>
        <taxon>Pseudomonadota</taxon>
        <taxon>Gammaproteobacteria</taxon>
        <taxon>Alteromonadales</taxon>
        <taxon>Pseudoalteromonadaceae</taxon>
        <taxon>Pseudoalteromonas</taxon>
    </lineage>
</organism>